<dbReference type="EMBL" id="FQVE01000001">
    <property type="protein sequence ID" value="SHE48034.1"/>
    <property type="molecule type" value="Genomic_DNA"/>
</dbReference>
<keyword evidence="3" id="KW-1185">Reference proteome</keyword>
<dbReference type="Proteomes" id="UP000184108">
    <property type="component" value="Unassembled WGS sequence"/>
</dbReference>
<reference evidence="4" key="3">
    <citation type="submission" date="2016-11" db="EMBL/GenBank/DDBJ databases">
        <authorList>
            <person name="Varghese N."/>
            <person name="Submissions S."/>
        </authorList>
    </citation>
    <scope>NUCLEOTIDE SEQUENCE [LARGE SCALE GENOMIC DNA]</scope>
    <source>
        <strain evidence="4">YR203</strain>
    </source>
</reference>
<protein>
    <submittedName>
        <fullName evidence="2">Uncharacterized protein</fullName>
    </submittedName>
</protein>
<sequence length="90" mass="9244">MKNLKRLSRGDQKRISAGDLTPAFCFEGEGPGAGGCRPGQICSGGKCVPYVDPGTGGGGGNDGGDTYTCICPWGTFTQTTPCPEFYCITG</sequence>
<evidence type="ECO:0000313" key="2">
    <source>
        <dbReference type="EMBL" id="SHE48034.1"/>
    </source>
</evidence>
<proteinExistence type="predicted"/>
<evidence type="ECO:0000313" key="1">
    <source>
        <dbReference type="EMBL" id="KFF28424.1"/>
    </source>
</evidence>
<evidence type="ECO:0000313" key="4">
    <source>
        <dbReference type="Proteomes" id="UP000184108"/>
    </source>
</evidence>
<evidence type="ECO:0000313" key="3">
    <source>
        <dbReference type="Proteomes" id="UP000028719"/>
    </source>
</evidence>
<dbReference type="EMBL" id="JPRI01000001">
    <property type="protein sequence ID" value="KFF28424.1"/>
    <property type="molecule type" value="Genomic_DNA"/>
</dbReference>
<organism evidence="2 4">
    <name type="scientific">Chryseobacterium vrystaatense</name>
    <dbReference type="NCBI Taxonomy" id="307480"/>
    <lineage>
        <taxon>Bacteria</taxon>
        <taxon>Pseudomonadati</taxon>
        <taxon>Bacteroidota</taxon>
        <taxon>Flavobacteriia</taxon>
        <taxon>Flavobacteriales</taxon>
        <taxon>Weeksellaceae</taxon>
        <taxon>Chryseobacterium group</taxon>
        <taxon>Chryseobacterium</taxon>
    </lineage>
</organism>
<accession>A0A1M4TUG3</accession>
<reference evidence="2" key="2">
    <citation type="submission" date="2016-11" db="EMBL/GenBank/DDBJ databases">
        <authorList>
            <person name="Jaros S."/>
            <person name="Januszkiewicz K."/>
            <person name="Wedrychowicz H."/>
        </authorList>
    </citation>
    <scope>NUCLEOTIDE SEQUENCE [LARGE SCALE GENOMIC DNA]</scope>
    <source>
        <strain evidence="2">YR203</strain>
    </source>
</reference>
<reference evidence="1 3" key="1">
    <citation type="submission" date="2014-07" db="EMBL/GenBank/DDBJ databases">
        <title>Genome of Chryseobacterium vrystaatense LMG 22846.</title>
        <authorList>
            <person name="Pipes S.E."/>
            <person name="Stropko S.J."/>
            <person name="Newman J.D."/>
        </authorList>
    </citation>
    <scope>NUCLEOTIDE SEQUENCE [LARGE SCALE GENOMIC DNA]</scope>
    <source>
        <strain evidence="1 3">LMG 22846</strain>
    </source>
</reference>
<dbReference type="AlphaFoldDB" id="A0A1M4TUG3"/>
<gene>
    <name evidence="1" type="ORF">IW16_04280</name>
    <name evidence="2" type="ORF">SAMN02787073_0449</name>
</gene>
<name>A0A1M4TUG3_9FLAO</name>
<dbReference type="Proteomes" id="UP000028719">
    <property type="component" value="Unassembled WGS sequence"/>
</dbReference>
<dbReference type="RefSeq" id="WP_034739960.1">
    <property type="nucleotide sequence ID" value="NZ_FQVE01000001.1"/>
</dbReference>